<dbReference type="InterPro" id="IPR006367">
    <property type="entry name" value="Sirohaem_synthase_N"/>
</dbReference>
<dbReference type="Gene3D" id="3.40.50.720">
    <property type="entry name" value="NAD(P)-binding Rossmann-like Domain"/>
    <property type="match status" value="1"/>
</dbReference>
<evidence type="ECO:0000256" key="1">
    <source>
        <dbReference type="ARBA" id="ARBA00005010"/>
    </source>
</evidence>
<dbReference type="RefSeq" id="WP_188878775.1">
    <property type="nucleotide sequence ID" value="NZ_BMPF01000001.1"/>
</dbReference>
<dbReference type="PANTHER" id="PTHR35330:SF1">
    <property type="entry name" value="SIROHEME BIOSYNTHESIS PROTEIN MET8"/>
    <property type="match status" value="1"/>
</dbReference>
<dbReference type="InterPro" id="IPR036291">
    <property type="entry name" value="NAD(P)-bd_dom_sf"/>
</dbReference>
<protein>
    <recommendedName>
        <fullName evidence="2">precorrin-2 dehydrogenase</fullName>
        <ecNumber evidence="2">1.3.1.76</ecNumber>
    </recommendedName>
</protein>
<feature type="domain" description="Siroheme synthase central" evidence="8">
    <location>
        <begin position="120"/>
        <end position="146"/>
    </location>
</feature>
<dbReference type="GO" id="GO:0043115">
    <property type="term" value="F:precorrin-2 dehydrogenase activity"/>
    <property type="evidence" value="ECO:0007669"/>
    <property type="project" value="UniProtKB-EC"/>
</dbReference>
<dbReference type="Pfam" id="PF14824">
    <property type="entry name" value="Sirohm_synth_M"/>
    <property type="match status" value="1"/>
</dbReference>
<dbReference type="SUPFAM" id="SSF51735">
    <property type="entry name" value="NAD(P)-binding Rossmann-fold domains"/>
    <property type="match status" value="1"/>
</dbReference>
<dbReference type="GO" id="GO:0019354">
    <property type="term" value="P:siroheme biosynthetic process"/>
    <property type="evidence" value="ECO:0007669"/>
    <property type="project" value="UniProtKB-UniPathway"/>
</dbReference>
<dbReference type="EC" id="1.3.1.76" evidence="2"/>
<name>A0A830ESN4_9EURY</name>
<dbReference type="InterPro" id="IPR028161">
    <property type="entry name" value="Met8-like"/>
</dbReference>
<evidence type="ECO:0000256" key="7">
    <source>
        <dbReference type="SAM" id="MobiDB-lite"/>
    </source>
</evidence>
<keyword evidence="5" id="KW-0627">Porphyrin biosynthesis</keyword>
<dbReference type="Pfam" id="PF13241">
    <property type="entry name" value="NAD_binding_7"/>
    <property type="match status" value="1"/>
</dbReference>
<dbReference type="UniPathway" id="UPA00262">
    <property type="reaction ID" value="UER00222"/>
</dbReference>
<evidence type="ECO:0000256" key="4">
    <source>
        <dbReference type="ARBA" id="ARBA00023027"/>
    </source>
</evidence>
<dbReference type="InterPro" id="IPR028281">
    <property type="entry name" value="Sirohaem_synthase_central"/>
</dbReference>
<comment type="pathway">
    <text evidence="1">Porphyrin-containing compound metabolism; siroheme biosynthesis; sirohydrochlorin from precorrin-2: step 1/1.</text>
</comment>
<feature type="compositionally biased region" description="Acidic residues" evidence="7">
    <location>
        <begin position="228"/>
        <end position="239"/>
    </location>
</feature>
<organism evidence="9 10">
    <name type="scientific">Halarchaeum grantii</name>
    <dbReference type="NCBI Taxonomy" id="1193105"/>
    <lineage>
        <taxon>Archaea</taxon>
        <taxon>Methanobacteriati</taxon>
        <taxon>Methanobacteriota</taxon>
        <taxon>Stenosarchaea group</taxon>
        <taxon>Halobacteria</taxon>
        <taxon>Halobacteriales</taxon>
        <taxon>Halobacteriaceae</taxon>
    </lineage>
</organism>
<keyword evidence="4" id="KW-0520">NAD</keyword>
<evidence type="ECO:0000313" key="10">
    <source>
        <dbReference type="Proteomes" id="UP000628840"/>
    </source>
</evidence>
<evidence type="ECO:0000313" key="9">
    <source>
        <dbReference type="EMBL" id="GGL25545.1"/>
    </source>
</evidence>
<comment type="caution">
    <text evidence="9">The sequence shown here is derived from an EMBL/GenBank/DDBJ whole genome shotgun (WGS) entry which is preliminary data.</text>
</comment>
<dbReference type="Gene3D" id="3.30.160.110">
    <property type="entry name" value="Siroheme synthase, domain 2"/>
    <property type="match status" value="1"/>
</dbReference>
<dbReference type="Proteomes" id="UP000628840">
    <property type="component" value="Unassembled WGS sequence"/>
</dbReference>
<feature type="region of interest" description="Disordered" evidence="7">
    <location>
        <begin position="217"/>
        <end position="239"/>
    </location>
</feature>
<evidence type="ECO:0000256" key="3">
    <source>
        <dbReference type="ARBA" id="ARBA00023002"/>
    </source>
</evidence>
<keyword evidence="10" id="KW-1185">Reference proteome</keyword>
<reference evidence="9 10" key="1">
    <citation type="journal article" date="2019" name="Int. J. Syst. Evol. Microbiol.">
        <title>The Global Catalogue of Microorganisms (GCM) 10K type strain sequencing project: providing services to taxonomists for standard genome sequencing and annotation.</title>
        <authorList>
            <consortium name="The Broad Institute Genomics Platform"/>
            <consortium name="The Broad Institute Genome Sequencing Center for Infectious Disease"/>
            <person name="Wu L."/>
            <person name="Ma J."/>
        </authorList>
    </citation>
    <scope>NUCLEOTIDE SEQUENCE [LARGE SCALE GENOMIC DNA]</scope>
    <source>
        <strain evidence="9 10">JCM 19585</strain>
    </source>
</reference>
<keyword evidence="3" id="KW-0560">Oxidoreductase</keyword>
<dbReference type="PANTHER" id="PTHR35330">
    <property type="entry name" value="SIROHEME BIOSYNTHESIS PROTEIN MET8"/>
    <property type="match status" value="1"/>
</dbReference>
<evidence type="ECO:0000259" key="8">
    <source>
        <dbReference type="Pfam" id="PF14824"/>
    </source>
</evidence>
<evidence type="ECO:0000256" key="2">
    <source>
        <dbReference type="ARBA" id="ARBA00012400"/>
    </source>
</evidence>
<dbReference type="NCBIfam" id="TIGR01470">
    <property type="entry name" value="cysG_Nterm"/>
    <property type="match status" value="1"/>
</dbReference>
<accession>A0A830ESN4</accession>
<sequence length="239" mass="24985">MIPLALDFSEEAVLVVGGGPVGARKARRFAREARVIVLSPAFADADFGDAELVRTAADADALDDWVGRLDPALVVAATDDADVNDAAVEAARSAGALVNRADHAGDRAFDDVAVPATVRDDPVTVAVSTGGSSPALAKHLRERIEDAVTGAGAMAELTAALRESLQDAAVPPRRRRDAVRAVVRSEPVWKALRSADTKDDQEVDDAVRRVVADVAGDAVSGGPREDETLADVVDEEHIP</sequence>
<dbReference type="EMBL" id="BMPF01000001">
    <property type="protein sequence ID" value="GGL25545.1"/>
    <property type="molecule type" value="Genomic_DNA"/>
</dbReference>
<proteinExistence type="predicted"/>
<comment type="catalytic activity">
    <reaction evidence="6">
        <text>precorrin-2 + NAD(+) = sirohydrochlorin + NADH + 2 H(+)</text>
        <dbReference type="Rhea" id="RHEA:15613"/>
        <dbReference type="ChEBI" id="CHEBI:15378"/>
        <dbReference type="ChEBI" id="CHEBI:57540"/>
        <dbReference type="ChEBI" id="CHEBI:57945"/>
        <dbReference type="ChEBI" id="CHEBI:58351"/>
        <dbReference type="ChEBI" id="CHEBI:58827"/>
        <dbReference type="EC" id="1.3.1.76"/>
    </reaction>
</comment>
<dbReference type="GO" id="GO:0004325">
    <property type="term" value="F:ferrochelatase activity"/>
    <property type="evidence" value="ECO:0007669"/>
    <property type="project" value="InterPro"/>
</dbReference>
<evidence type="ECO:0000256" key="5">
    <source>
        <dbReference type="ARBA" id="ARBA00023244"/>
    </source>
</evidence>
<dbReference type="SUPFAM" id="SSF75615">
    <property type="entry name" value="Siroheme synthase middle domains-like"/>
    <property type="match status" value="1"/>
</dbReference>
<gene>
    <name evidence="9" type="ORF">GCM10009037_06440</name>
</gene>
<dbReference type="OrthoDB" id="10510at2157"/>
<dbReference type="AlphaFoldDB" id="A0A830ESN4"/>
<evidence type="ECO:0000256" key="6">
    <source>
        <dbReference type="ARBA" id="ARBA00047561"/>
    </source>
</evidence>